<dbReference type="EMBL" id="AP006499">
    <property type="protein sequence ID" value="BAM82253.1"/>
    <property type="molecule type" value="Genomic_DNA"/>
</dbReference>
<dbReference type="PROSITE" id="PS50005">
    <property type="entry name" value="TPR"/>
    <property type="match status" value="2"/>
</dbReference>
<accession>M1VKX9</accession>
<feature type="repeat" description="TPR" evidence="1">
    <location>
        <begin position="321"/>
        <end position="354"/>
    </location>
</feature>
<reference evidence="3 4" key="1">
    <citation type="journal article" date="2004" name="Nature">
        <title>Genome sequence of the ultrasmall unicellular red alga Cyanidioschyzon merolae 10D.</title>
        <authorList>
            <person name="Matsuzaki M."/>
            <person name="Misumi O."/>
            <person name="Shin-i T."/>
            <person name="Maruyama S."/>
            <person name="Takahara M."/>
            <person name="Miyagishima S."/>
            <person name="Mori T."/>
            <person name="Nishida K."/>
            <person name="Yagisawa F."/>
            <person name="Nishida K."/>
            <person name="Yoshida Y."/>
            <person name="Nishimura Y."/>
            <person name="Nakao S."/>
            <person name="Kobayashi T."/>
            <person name="Momoyama Y."/>
            <person name="Higashiyama T."/>
            <person name="Minoda A."/>
            <person name="Sano M."/>
            <person name="Nomoto H."/>
            <person name="Oishi K."/>
            <person name="Hayashi H."/>
            <person name="Ohta F."/>
            <person name="Nishizaka S."/>
            <person name="Haga S."/>
            <person name="Miura S."/>
            <person name="Morishita T."/>
            <person name="Kabeya Y."/>
            <person name="Terasawa K."/>
            <person name="Suzuki Y."/>
            <person name="Ishii Y."/>
            <person name="Asakawa S."/>
            <person name="Takano H."/>
            <person name="Ohta N."/>
            <person name="Kuroiwa H."/>
            <person name="Tanaka K."/>
            <person name="Shimizu N."/>
            <person name="Sugano S."/>
            <person name="Sato N."/>
            <person name="Nozaki H."/>
            <person name="Ogasawara N."/>
            <person name="Kohara Y."/>
            <person name="Kuroiwa T."/>
        </authorList>
    </citation>
    <scope>NUCLEOTIDE SEQUENCE [LARGE SCALE GENOMIC DNA]</scope>
    <source>
        <strain evidence="3 4">10D</strain>
    </source>
</reference>
<dbReference type="GO" id="GO:0006397">
    <property type="term" value="P:mRNA processing"/>
    <property type="evidence" value="ECO:0007669"/>
    <property type="project" value="InterPro"/>
</dbReference>
<dbReference type="SMART" id="SM00028">
    <property type="entry name" value="TPR"/>
    <property type="match status" value="7"/>
</dbReference>
<dbReference type="GeneID" id="16996440"/>
<feature type="compositionally biased region" description="Polar residues" evidence="2">
    <location>
        <begin position="87"/>
        <end position="97"/>
    </location>
</feature>
<dbReference type="Proteomes" id="UP000007014">
    <property type="component" value="Chromosome 17"/>
</dbReference>
<dbReference type="OMA" id="WAICEEQ"/>
<dbReference type="AlphaFoldDB" id="M1VKX9"/>
<evidence type="ECO:0000256" key="1">
    <source>
        <dbReference type="PROSITE-ProRule" id="PRU00339"/>
    </source>
</evidence>
<keyword evidence="1" id="KW-0802">TPR repeat</keyword>
<dbReference type="eggNOG" id="KOG1124">
    <property type="taxonomic scope" value="Eukaryota"/>
</dbReference>
<evidence type="ECO:0000313" key="3">
    <source>
        <dbReference type="EMBL" id="BAM82253.1"/>
    </source>
</evidence>
<dbReference type="Gramene" id="CMQ412CT">
    <property type="protein sequence ID" value="CMQ412CT"/>
    <property type="gene ID" value="CMQ412C"/>
</dbReference>
<dbReference type="GO" id="GO:0003729">
    <property type="term" value="F:mRNA binding"/>
    <property type="evidence" value="ECO:0007669"/>
    <property type="project" value="InterPro"/>
</dbReference>
<evidence type="ECO:0000256" key="2">
    <source>
        <dbReference type="SAM" id="MobiDB-lite"/>
    </source>
</evidence>
<dbReference type="InterPro" id="IPR044624">
    <property type="entry name" value="Mbb1-like"/>
</dbReference>
<organism evidence="3 4">
    <name type="scientific">Cyanidioschyzon merolae (strain NIES-3377 / 10D)</name>
    <name type="common">Unicellular red alga</name>
    <dbReference type="NCBI Taxonomy" id="280699"/>
    <lineage>
        <taxon>Eukaryota</taxon>
        <taxon>Rhodophyta</taxon>
        <taxon>Bangiophyceae</taxon>
        <taxon>Cyanidiales</taxon>
        <taxon>Cyanidiaceae</taxon>
        <taxon>Cyanidioschyzon</taxon>
    </lineage>
</organism>
<feature type="repeat" description="TPR" evidence="1">
    <location>
        <begin position="355"/>
        <end position="388"/>
    </location>
</feature>
<name>M1VKX9_CYAM1</name>
<dbReference type="InterPro" id="IPR011990">
    <property type="entry name" value="TPR-like_helical_dom_sf"/>
</dbReference>
<feature type="region of interest" description="Disordered" evidence="2">
    <location>
        <begin position="60"/>
        <end position="97"/>
    </location>
</feature>
<dbReference type="InterPro" id="IPR019734">
    <property type="entry name" value="TPR_rpt"/>
</dbReference>
<proteinExistence type="predicted"/>
<dbReference type="HOGENOM" id="CLU_388005_0_0_1"/>
<dbReference type="InterPro" id="IPR003107">
    <property type="entry name" value="HAT"/>
</dbReference>
<dbReference type="Pfam" id="PF14559">
    <property type="entry name" value="TPR_19"/>
    <property type="match status" value="1"/>
</dbReference>
<dbReference type="KEGG" id="cme:CYME_CMQ412C"/>
<reference evidence="3 4" key="2">
    <citation type="journal article" date="2007" name="BMC Biol.">
        <title>A 100%-complete sequence reveals unusually simple genomic features in the hot-spring red alga Cyanidioschyzon merolae.</title>
        <authorList>
            <person name="Nozaki H."/>
            <person name="Takano H."/>
            <person name="Misumi O."/>
            <person name="Terasawa K."/>
            <person name="Matsuzaki M."/>
            <person name="Maruyama S."/>
            <person name="Nishida K."/>
            <person name="Yagisawa F."/>
            <person name="Yoshida Y."/>
            <person name="Fujiwara T."/>
            <person name="Takio S."/>
            <person name="Tamura K."/>
            <person name="Chung S.J."/>
            <person name="Nakamura S."/>
            <person name="Kuroiwa H."/>
            <person name="Tanaka K."/>
            <person name="Sato N."/>
            <person name="Kuroiwa T."/>
        </authorList>
    </citation>
    <scope>NUCLEOTIDE SEQUENCE [LARGE SCALE GENOMIC DNA]</scope>
    <source>
        <strain evidence="3 4">10D</strain>
    </source>
</reference>
<dbReference type="STRING" id="280699.M1VKX9"/>
<dbReference type="Gene3D" id="1.25.40.10">
    <property type="entry name" value="Tetratricopeptide repeat domain"/>
    <property type="match status" value="1"/>
</dbReference>
<gene>
    <name evidence="3" type="ORF">CYME_CMQ412C</name>
</gene>
<dbReference type="PANTHER" id="PTHR44917:SF1">
    <property type="entry name" value="PROTEIN HIGH CHLOROPHYLL FLUORESCENT 107"/>
    <property type="match status" value="1"/>
</dbReference>
<sequence length="712" mass="80216">MFTSIGLGWGVGSLISRAKLSRLKAPGTGEVCSGRTRHPFWERSKRACVTLRAEEAVSAPHVNPVTVTRPHNVPTADEDSGPDLSRSRNFGSSVKPVASSSTALASDDFGATAAVLSAHPEATATVERPRKPGRARRQQALAQQAREDAEAVIRDVRREIRRRNWPTAERLLRALVDREPTNGRAWLLLAQLYAYRLRDLEKARATFAAALQVNCTNTRLAHAFAMFEARCMQNTDAARSLLDKALKIDPSDGVIWQAYALLEERTGHSERAQELFEAGLARDPRNVFLLQAFGMFHLRNGASVEACAYFERAVESNPSHVPSWQAYGIALSKQGDWEHAAAKFEQALRLDPVSVPTLQAYGIAEARQGHYERARNLFQRAAELWPSHVPVYHAWATMEDRLGNHEEARKVFERGILAAGGRVDDVRRVRSELEGAKRTDPMLKAWADMEQRLGHISPAPEWNVYRSNRSDPETRERRRETIGERLLMLRKLIDRRSEEDLRTVLTFIAERTRMDRQARAAITERSRDDLDRVRRWAERRNEEDVRAFQKWFEKRYEEDRLVGQYVFGWNLGPPLRSTVVSSPSTENTGGGDSASAVPPEWLRAAPMPRPLSEYEKELYSGERELQLVPAMAWISSFAENLSSRAAISTLLLGLMMFLSVGFAHIYELGRYEIGNVESTLLQILSTRVPEGVDAALIDLNPSALDDIAAEHW</sequence>
<dbReference type="Pfam" id="PF13432">
    <property type="entry name" value="TPR_16"/>
    <property type="match status" value="2"/>
</dbReference>
<dbReference type="OrthoDB" id="541719at2759"/>
<dbReference type="RefSeq" id="XP_005538289.1">
    <property type="nucleotide sequence ID" value="XM_005538232.1"/>
</dbReference>
<dbReference type="PANTHER" id="PTHR44917">
    <property type="entry name" value="PROTEIN HIGH CHLOROPHYLL FLUORESCENT 107"/>
    <property type="match status" value="1"/>
</dbReference>
<evidence type="ECO:0000313" key="4">
    <source>
        <dbReference type="Proteomes" id="UP000007014"/>
    </source>
</evidence>
<dbReference type="SUPFAM" id="SSF48452">
    <property type="entry name" value="TPR-like"/>
    <property type="match status" value="1"/>
</dbReference>
<protein>
    <submittedName>
        <fullName evidence="3">Similar to psbB mRNA maturation factor Mbb1</fullName>
    </submittedName>
</protein>
<keyword evidence="4" id="KW-1185">Reference proteome</keyword>
<dbReference type="SMART" id="SM00386">
    <property type="entry name" value="HAT"/>
    <property type="match status" value="8"/>
</dbReference>
<feature type="region of interest" description="Disordered" evidence="2">
    <location>
        <begin position="120"/>
        <end position="146"/>
    </location>
</feature>